<dbReference type="PANTHER" id="PTHR46182">
    <property type="entry name" value="FI19480P1"/>
    <property type="match status" value="1"/>
</dbReference>
<protein>
    <recommendedName>
        <fullName evidence="3">GLUG domain-containing protein</fullName>
    </recommendedName>
</protein>
<dbReference type="EMBL" id="CP022684">
    <property type="protein sequence ID" value="AUM12818.1"/>
    <property type="molecule type" value="Genomic_DNA"/>
</dbReference>
<dbReference type="Gene3D" id="2.160.20.110">
    <property type="match status" value="1"/>
</dbReference>
<dbReference type="PANTHER" id="PTHR46182:SF2">
    <property type="entry name" value="FI19480P1"/>
    <property type="match status" value="1"/>
</dbReference>
<sequence length="935" mass="100996">MEEPGIEEPGIEEPGANCGVDAEGNMLVGTATINGPDTINAGSIRTFSLSLTNSDLTPPYTYEWRQTEGTEGTISQNSESVRFSTPLTIETIELTTIITDSEGLCLSAQKSVSIVATQLDIYEPNSVSRNEELNFFIYKNNLPPTARNKDVTLQLVQQSGPPVPITYVNSDFQLSIQFSVPNDLSPLEFVLYGIYEGRAFSRQPVVVSPTNRTPVARINRSAYPIIVSGFKHQPITLDGATSIDPDGDTLKYQWTQIAGEPVDIPAPTSPQLTLTMPGFMDSLEFRLVVEDEYGAEDDLTVTVNVRNNPPVADAGNDFVAPAGIPIFMNGNASSDADNDILTYVWTQLTGPTLQLTNPSSSSPSFIAEQPGEGYLFKVEVYDGDTYSDNDSFVAVSIKPNTEDLDTDGDTIPDRYDADEDGDGLLELFTDELFNIIKVRRLNLLGCPTQGCNGYELTADLDFDTNQDGQIGEGDDWTTLQLRWRGEARYTAFNFDGNLHSLNNLPGNLTYSFIDAPYLSEPIEAKAYFVRNLQLNSIDIDWQHNGLFSQVQLSNGRSLTLENISVTGNRSGGTNVSGMIGILDIRRSSQVDFITCSYQGNLLNLASTAGGLIGEATVYSSTLNIVDSHSTTSINGAENLGGLIGYVSASTGIVNIVRSHSSGEITKTGPIESWALSGGLVGHFNSNWDDQPYAELNIIDSYSTMNLLTNSSQVGGLLGRYYTSSPNTHLTIEGSYFAGHVMGNGYIGGLVGFSDSGTTTIKNSWTGGLIEGSADGFANLPSIGSFAGGIRPSGNRVRVSNSYSVSQVQYGTETGALIGVVYTDDAPTDLSVLMESSYWSQDVTGQALAVGRDETFIVDDRTTMVEYVSELACPISSDDFTCSTSVLFENWGSELNEQSLPAWDFGNSDQLPGLRLGDDIHRPVLDPVTGLYTVPL</sequence>
<name>A0A2K9LKE8_9GAMM</name>
<dbReference type="KEGG" id="kak:Kalk_10480"/>
<evidence type="ECO:0000313" key="1">
    <source>
        <dbReference type="EMBL" id="AUM12818.1"/>
    </source>
</evidence>
<proteinExistence type="predicted"/>
<reference evidence="2" key="1">
    <citation type="submission" date="2017-08" db="EMBL/GenBank/DDBJ databases">
        <title>Direct submision.</title>
        <authorList>
            <person name="Kim S.-J."/>
            <person name="Rhee S.-K."/>
        </authorList>
    </citation>
    <scope>NUCLEOTIDE SEQUENCE [LARGE SCALE GENOMIC DNA]</scope>
    <source>
        <strain evidence="2">GI5</strain>
    </source>
</reference>
<dbReference type="AlphaFoldDB" id="A0A2K9LKE8"/>
<evidence type="ECO:0000313" key="2">
    <source>
        <dbReference type="Proteomes" id="UP000235116"/>
    </source>
</evidence>
<keyword evidence="2" id="KW-1185">Reference proteome</keyword>
<dbReference type="Pfam" id="PF22352">
    <property type="entry name" value="K319L-like_PKD"/>
    <property type="match status" value="2"/>
</dbReference>
<dbReference type="Gene3D" id="2.60.40.10">
    <property type="entry name" value="Immunoglobulins"/>
    <property type="match status" value="2"/>
</dbReference>
<dbReference type="GO" id="GO:0031410">
    <property type="term" value="C:cytoplasmic vesicle"/>
    <property type="evidence" value="ECO:0007669"/>
    <property type="project" value="TreeGrafter"/>
</dbReference>
<accession>A0A2K9LKE8</accession>
<gene>
    <name evidence="1" type="ORF">Kalk_10480</name>
</gene>
<organism evidence="1 2">
    <name type="scientific">Ketobacter alkanivorans</name>
    <dbReference type="NCBI Taxonomy" id="1917421"/>
    <lineage>
        <taxon>Bacteria</taxon>
        <taxon>Pseudomonadati</taxon>
        <taxon>Pseudomonadota</taxon>
        <taxon>Gammaproteobacteria</taxon>
        <taxon>Pseudomonadales</taxon>
        <taxon>Ketobacteraceae</taxon>
        <taxon>Ketobacter</taxon>
    </lineage>
</organism>
<dbReference type="InterPro" id="IPR013783">
    <property type="entry name" value="Ig-like_fold"/>
</dbReference>
<dbReference type="GO" id="GO:0016020">
    <property type="term" value="C:membrane"/>
    <property type="evidence" value="ECO:0007669"/>
    <property type="project" value="TreeGrafter"/>
</dbReference>
<dbReference type="InterPro" id="IPR029865">
    <property type="entry name" value="KIAA0319-like"/>
</dbReference>
<dbReference type="Proteomes" id="UP000235116">
    <property type="component" value="Chromosome"/>
</dbReference>
<evidence type="ECO:0008006" key="3">
    <source>
        <dbReference type="Google" id="ProtNLM"/>
    </source>
</evidence>